<evidence type="ECO:0000259" key="2">
    <source>
        <dbReference type="PROSITE" id="PS50835"/>
    </source>
</evidence>
<dbReference type="PANTHER" id="PTHR36220:SF1">
    <property type="entry name" value="GAMMA TUBULIN COMPLEX COMPONENT C-TERMINAL DOMAIN-CONTAINING PROTEIN"/>
    <property type="match status" value="1"/>
</dbReference>
<dbReference type="InterPro" id="IPR028994">
    <property type="entry name" value="Integrin_alpha_N"/>
</dbReference>
<name>A0ABT3FTM2_9BACT</name>
<dbReference type="InterPro" id="IPR007110">
    <property type="entry name" value="Ig-like_dom"/>
</dbReference>
<comment type="caution">
    <text evidence="3">The sequence shown here is derived from an EMBL/GenBank/DDBJ whole genome shotgun (WGS) entry which is preliminary data.</text>
</comment>
<dbReference type="InterPro" id="IPR013783">
    <property type="entry name" value="Ig-like_fold"/>
</dbReference>
<evidence type="ECO:0000256" key="1">
    <source>
        <dbReference type="SAM" id="MobiDB-lite"/>
    </source>
</evidence>
<dbReference type="Gene3D" id="2.60.40.10">
    <property type="entry name" value="Immunoglobulins"/>
    <property type="match status" value="5"/>
</dbReference>
<dbReference type="InterPro" id="IPR011047">
    <property type="entry name" value="Quinoprotein_ADH-like_sf"/>
</dbReference>
<gene>
    <name evidence="3" type="ORF">OKA04_19390</name>
</gene>
<dbReference type="InterPro" id="IPR003599">
    <property type="entry name" value="Ig_sub"/>
</dbReference>
<dbReference type="RefSeq" id="WP_264502868.1">
    <property type="nucleotide sequence ID" value="NZ_JAPDDS010000013.1"/>
</dbReference>
<dbReference type="InterPro" id="IPR024361">
    <property type="entry name" value="BACON"/>
</dbReference>
<reference evidence="3 4" key="1">
    <citation type="submission" date="2022-10" db="EMBL/GenBank/DDBJ databases">
        <title>Luteolibacter flavescens strain MCCC 1K03193, whole genome shotgun sequencing project.</title>
        <authorList>
            <person name="Zhao G."/>
            <person name="Shen L."/>
        </authorList>
    </citation>
    <scope>NUCLEOTIDE SEQUENCE [LARGE SCALE GENOMIC DNA]</scope>
    <source>
        <strain evidence="3 4">MCCC 1K03193</strain>
    </source>
</reference>
<evidence type="ECO:0000313" key="4">
    <source>
        <dbReference type="Proteomes" id="UP001207930"/>
    </source>
</evidence>
<dbReference type="SUPFAM" id="SSF48726">
    <property type="entry name" value="Immunoglobulin"/>
    <property type="match status" value="1"/>
</dbReference>
<dbReference type="Gene3D" id="2.130.10.10">
    <property type="entry name" value="YVTN repeat-like/Quinoprotein amine dehydrogenase"/>
    <property type="match status" value="2"/>
</dbReference>
<evidence type="ECO:0000313" key="3">
    <source>
        <dbReference type="EMBL" id="MCW1886913.1"/>
    </source>
</evidence>
<dbReference type="Gene3D" id="2.130.10.130">
    <property type="entry name" value="Integrin alpha, N-terminal"/>
    <property type="match status" value="1"/>
</dbReference>
<dbReference type="SUPFAM" id="SSF51004">
    <property type="entry name" value="C-terminal (heme d1) domain of cytochrome cd1-nitrite reductase"/>
    <property type="match status" value="2"/>
</dbReference>
<protein>
    <submittedName>
        <fullName evidence="3">PQQ-binding-like beta-propeller repeat protein</fullName>
    </submittedName>
</protein>
<dbReference type="PANTHER" id="PTHR36220">
    <property type="entry name" value="UNNAMED PRODUCT"/>
    <property type="match status" value="1"/>
</dbReference>
<proteinExistence type="predicted"/>
<dbReference type="SUPFAM" id="SSF50998">
    <property type="entry name" value="Quinoprotein alcohol dehydrogenase-like"/>
    <property type="match status" value="1"/>
</dbReference>
<organism evidence="3 4">
    <name type="scientific">Luteolibacter flavescens</name>
    <dbReference type="NCBI Taxonomy" id="1859460"/>
    <lineage>
        <taxon>Bacteria</taxon>
        <taxon>Pseudomonadati</taxon>
        <taxon>Verrucomicrobiota</taxon>
        <taxon>Verrucomicrobiia</taxon>
        <taxon>Verrucomicrobiales</taxon>
        <taxon>Verrucomicrobiaceae</taxon>
        <taxon>Luteolibacter</taxon>
    </lineage>
</organism>
<accession>A0ABT3FTM2</accession>
<dbReference type="Proteomes" id="UP001207930">
    <property type="component" value="Unassembled WGS sequence"/>
</dbReference>
<dbReference type="InterPro" id="IPR036179">
    <property type="entry name" value="Ig-like_dom_sf"/>
</dbReference>
<dbReference type="SMART" id="SM00409">
    <property type="entry name" value="IG"/>
    <property type="match status" value="1"/>
</dbReference>
<dbReference type="SUPFAM" id="SSF50965">
    <property type="entry name" value="Galactose oxidase, central domain"/>
    <property type="match status" value="1"/>
</dbReference>
<dbReference type="EMBL" id="JAPDDS010000013">
    <property type="protein sequence ID" value="MCW1886913.1"/>
    <property type="molecule type" value="Genomic_DNA"/>
</dbReference>
<keyword evidence="4" id="KW-1185">Reference proteome</keyword>
<dbReference type="InterPro" id="IPR011043">
    <property type="entry name" value="Gal_Oxase/kelch_b-propeller"/>
</dbReference>
<feature type="region of interest" description="Disordered" evidence="1">
    <location>
        <begin position="2501"/>
        <end position="2529"/>
    </location>
</feature>
<dbReference type="Pfam" id="PF19190">
    <property type="entry name" value="BACON_2"/>
    <property type="match status" value="1"/>
</dbReference>
<dbReference type="InterPro" id="IPR015943">
    <property type="entry name" value="WD40/YVTN_repeat-like_dom_sf"/>
</dbReference>
<dbReference type="InterPro" id="IPR011048">
    <property type="entry name" value="Haem_d1_sf"/>
</dbReference>
<feature type="domain" description="Ig-like" evidence="2">
    <location>
        <begin position="1797"/>
        <end position="1877"/>
    </location>
</feature>
<sequence length="2529" mass="268269">MRSLLSASRYRNPAKGISRLPRYAMIAVTALLGTFARGQDGPADEHLDVTPRSLRFTLRSGEKVTEQLTLENPSSQPMDWNLSVRGSDGYSSSLEGSLSALQDRHAALLDALPPGAIQFGGGVTGSSINESPLQEANKLSTNLSSELPYSDGVIRESSAFGTGGRYFTLKLPKLFLLGADSNGPTHFDISGNTKYSSTPDFLVFPLSRGGRDWLGLATRHTTAFSHSVDHIILIDDPGAFQVGDFTTRLIFSGKRRLYYAMFVTPPNTTRMDTNYHALAQTLLYTLPDHLFGPTGAPATGTLSGAATSTSTLTIDTSGWPTGNYLYLLDPQPGTSDAESRRIPINVEVMEPAVKLDSDFIRRGSVVGGPVESHFLGTASTTGSPVTWSANIPGNPPWVTLSRSTGNSPEAIELKFDPTKVPGTTGVLRAELVVTTPRATQSIPISYTVDPVAIRHLIADPLRSLVYAANKGYFNGAFIVVDPATAKPIRVIPTGLGSCDIDISPDGSRAYVMNEVASTITGINLDTWEVLGTIAAPRNFSGNVFSSVRRVAAGTGSRVYCTDSASLPNLHLLDFDHGSVINSFSASALPRDVRTTGFGDIHFDASEKRLYFTRRSSNSSGPRRISALDTTDDSLTLAGEYPTTATGGYPSVHSRLFADLDRNWFFHGQDSFTRPLGASPTQLLSESAYLESISAYGDLIVSSVGIFHGRNGMKLASLPTADGYWFSAFTNDQSALLLAGATAPYFRRFELPANIRPPAIGIRPSPADGGAVGENATSLSWSSLPYVDGYRVYLGTDRDVIASATAGDPSDRGIFTRNVLPLDPPLPPGSYFWRIDAIRGGTVIPGTVTSFGVASFRINPASVAVAAPVGSLTQEVSLQATNQAGQPVAWTASTTTPWISLTQTSGAAGTPVKLRVNPAGLAAGIRQGSVRVTGLGLALEIPVSLELISVNLTRLKADPSRSIVYGLDTGVLRGKPGHIVAIDAATGSYLRSLPLDDYSTDFAVHPLEDRLYVPTAFSNKIKVIDLTTWTELPTITLAGWTQTGFVYPGRAGRLVLENNNFGPQPYHIDTVNGTALGVIPTGNSYSSTPLAVTTPDGTRLFRTGPSRIQPVDISTDPSLALASVSVPTEPAVAYKKMARSHDGSRTSIDNIVLGPQFELIGFRPAPIDAMTRDGRLSVHPGGMFWTDTGLTFATYPSGYTTTCITSDDRYVVAWSETLAKPVSITIGNTAAPSPLPGATLPTSPAELSWPAVAGATAYYVYLGDSQSAVTSATSNSPLRIATVVGTGNPLSSDLPFGYRYYWRIDAITPTGTLKGAVYYFDVSFPEAFTPLQASAGSILGSSFAASPTGEIATASSQRISIYEPIPSGGFGHRETLIAQDIDNSQSNFGTTLAFGPGVLATGDNKYSTAANDDSGRVHVFSQSPADGWQPEKPLLPASPTPNIGFGSSVAFASNQLLVGEGWAGRNRVMSYFQWPSWQPGPPLVPTPNEDGSKFGHAMAISGTRAIIGAPGEGFSIRGSAFIFEYDAASKRWIQRSRLLPPAGTNGDSAGGSVTISGDLAAIGMGSRNSIFNTARKVQVFQRSSGGSWSQITSITDPQPGAGNFDVYSRFGESVLLQGNLLFILDSYAKHGGRPGGVVYVYRRNGSNWIAAPPIVPPNPDSVFGSEMILQNGMLLVLGSKGENFNAPQVIHGFNIEATRNLPPSFVSEPPTQIVAGRPVDFEVIVTDDGDVTSLTFGQANLPPGLSLVPTGEGTASIQGTPTAAAGTEHWLRIPVTDQSGAQSIQTALVRILAASEAPVLAPLPEALEVRSGEDLHIQPLVTGTAPFTWKWQKDGEDLPGKDRAALVVSEMNGTHAGLYRVIVTNAVGSTTSTEVRVTVRAADRMAGDWTGYGSGPNHDGYQSATLGNHRFVPLWTYSLGVRSGLGQVFTSGGSAYFLQASMPGTLRSHSLADGAEVWSRPLGWLSYAGTPSLWDGKLFANYTDDNSATNLWAIGRDGATLWQQPSYGSGYGLHGTVVDDTGVFVSSGYGLQGFEANGSPRFAIRPNSAQSFLPALSHGRLFTWTSGTFSERDPADGAVIWAIPGPASQGSAPLQVPVIQGDKACVLDSYAYLLRCFDIRLRKEIWSVSYGLQGAPAISGNRVFILHGADVRELSLEDGSLIATHKTDAPSNNNLAGQPLLLNDHLIVTNASKTWIINREAGETVQTLPYGGVASYSGNKLLLGGSEGHLRAFLANVAPQFSDTAPADIAAGDAATAQVIALAGHVTDEDAGDTMSWAIESVSNPGLFRSIEINATSGDLSVEYNPWTSGESEVVITATDTAGNVARQTIRFTLPVLPEPELQLAATLTLNRQTGLYEHRITVTNTAAREIAGFDLAITGLPAGVTANNASSSEGGIWTIHHRQPLAAGASTVILVEYYTPVRGTVVQPQASVAIVAEPESDPAAGAPGLAVDRCVKMADDSLLIEFTSTPGTQYEVQYSDDMRNWKVSPVKVRAAGNRVQWIDRGPPRTDSPPAENNSRYYRVRELPAS</sequence>
<dbReference type="PROSITE" id="PS50835">
    <property type="entry name" value="IG_LIKE"/>
    <property type="match status" value="1"/>
</dbReference>